<evidence type="ECO:0000256" key="8">
    <source>
        <dbReference type="PROSITE-ProRule" id="PRU00071"/>
    </source>
</evidence>
<keyword evidence="1 9" id="KW-0479">Metal-binding</keyword>
<comment type="caution">
    <text evidence="12">The sequence shown here is derived from an EMBL/GenBank/DDBJ whole genome shotgun (WGS) entry which is preliminary data.</text>
</comment>
<organism evidence="12 13">
    <name type="scientific">Brassica napus</name>
    <name type="common">Rape</name>
    <dbReference type="NCBI Taxonomy" id="3708"/>
    <lineage>
        <taxon>Eukaryota</taxon>
        <taxon>Viridiplantae</taxon>
        <taxon>Streptophyta</taxon>
        <taxon>Embryophyta</taxon>
        <taxon>Tracheophyta</taxon>
        <taxon>Spermatophyta</taxon>
        <taxon>Magnoliopsida</taxon>
        <taxon>eudicotyledons</taxon>
        <taxon>Gunneridae</taxon>
        <taxon>Pentapetalae</taxon>
        <taxon>rosids</taxon>
        <taxon>malvids</taxon>
        <taxon>Brassicales</taxon>
        <taxon>Brassicaceae</taxon>
        <taxon>Brassiceae</taxon>
        <taxon>Brassica</taxon>
    </lineage>
</organism>
<evidence type="ECO:0000313" key="13">
    <source>
        <dbReference type="Proteomes" id="UP000824890"/>
    </source>
</evidence>
<keyword evidence="6 9" id="KW-0804">Transcription</keyword>
<evidence type="ECO:0000256" key="4">
    <source>
        <dbReference type="ARBA" id="ARBA00023015"/>
    </source>
</evidence>
<feature type="domain" description="Dof-type" evidence="11">
    <location>
        <begin position="22"/>
        <end position="76"/>
    </location>
</feature>
<evidence type="ECO:0000256" key="3">
    <source>
        <dbReference type="ARBA" id="ARBA00022833"/>
    </source>
</evidence>
<keyword evidence="13" id="KW-1185">Reference proteome</keyword>
<feature type="compositionally biased region" description="Low complexity" evidence="10">
    <location>
        <begin position="192"/>
        <end position="210"/>
    </location>
</feature>
<dbReference type="Pfam" id="PF02701">
    <property type="entry name" value="Zn_ribbon_Dof"/>
    <property type="match status" value="2"/>
</dbReference>
<comment type="function">
    <text evidence="9">Transcription factor that binds specifically to a 5'-AA[AG]G-3' consensus core sequence.</text>
</comment>
<evidence type="ECO:0000256" key="2">
    <source>
        <dbReference type="ARBA" id="ARBA00022771"/>
    </source>
</evidence>
<accession>A0ABQ8BAC1</accession>
<dbReference type="PANTHER" id="PTHR31992">
    <property type="entry name" value="DOF ZINC FINGER PROTEIN DOF1.4-RELATED"/>
    <property type="match status" value="1"/>
</dbReference>
<feature type="region of interest" description="Disordered" evidence="10">
    <location>
        <begin position="446"/>
        <end position="466"/>
    </location>
</feature>
<evidence type="ECO:0000313" key="12">
    <source>
        <dbReference type="EMBL" id="KAH0901767.1"/>
    </source>
</evidence>
<proteinExistence type="predicted"/>
<evidence type="ECO:0000256" key="10">
    <source>
        <dbReference type="SAM" id="MobiDB-lite"/>
    </source>
</evidence>
<feature type="domain" description="Dof-type" evidence="11">
    <location>
        <begin position="265"/>
        <end position="319"/>
    </location>
</feature>
<feature type="compositionally biased region" description="Polar residues" evidence="10">
    <location>
        <begin position="446"/>
        <end position="458"/>
    </location>
</feature>
<sequence>MDKLSVIVKGDHQVNEEKPPPRLCPRCSSDNTKFCYYNNYSVSQPRYNCRNCRRFWTHGGALRDIPIGGRARKIKRTSIDQPSVSQVLSVVQQVNHHQPFLHAQETNEFLGTFGGAVGNHFSSSPEIHGEMVLPIQSIPPMDRFDLFDVTFNQGYYGVGFNDLVGNPLMNQSIGGHVDNYNSYRMNQEDPNNRNQSFNNSINMNHNTSTSGSRGYPGTDHMTDNNKDRNKCVFSSSYHLEKYDMDYSGLFVEDDNQVNEEKPPARVCPRCNSDNTKFCYYNNYSASQPRYKCRNCRRYWTHGGTLRNVPIGGSGRKIKRNRLDQPSFSQVISVENQQVNHHQPLLHDQETNEFVGSSSSSAAVVGGNHFGSLPECHGDMVTNVPPFGSFPPMEALHITDVSLQQGYYDAGSSDLIGNPLVKQLTGGSVVVSSDQEDPNMWNQSFNNTTNMNHNASTSGGKRHISKH</sequence>
<protein>
    <recommendedName>
        <fullName evidence="9">Dof zinc finger protein</fullName>
    </recommendedName>
</protein>
<feature type="region of interest" description="Disordered" evidence="10">
    <location>
        <begin position="186"/>
        <end position="226"/>
    </location>
</feature>
<evidence type="ECO:0000259" key="11">
    <source>
        <dbReference type="PROSITE" id="PS50884"/>
    </source>
</evidence>
<comment type="subcellular location">
    <subcellularLocation>
        <location evidence="8 9">Nucleus</location>
    </subcellularLocation>
</comment>
<evidence type="ECO:0000256" key="7">
    <source>
        <dbReference type="ARBA" id="ARBA00023242"/>
    </source>
</evidence>
<gene>
    <name evidence="12" type="ORF">HID58_041270</name>
</gene>
<keyword evidence="3 9" id="KW-0862">Zinc</keyword>
<evidence type="ECO:0000256" key="9">
    <source>
        <dbReference type="RuleBase" id="RU369094"/>
    </source>
</evidence>
<keyword evidence="5 8" id="KW-0238">DNA-binding</keyword>
<evidence type="ECO:0000256" key="5">
    <source>
        <dbReference type="ARBA" id="ARBA00023125"/>
    </source>
</evidence>
<dbReference type="InterPro" id="IPR045174">
    <property type="entry name" value="Dof"/>
</dbReference>
<reference evidence="12 13" key="1">
    <citation type="submission" date="2021-05" db="EMBL/GenBank/DDBJ databases">
        <title>Genome Assembly of Synthetic Allotetraploid Brassica napus Reveals Homoeologous Exchanges between Subgenomes.</title>
        <authorList>
            <person name="Davis J.T."/>
        </authorList>
    </citation>
    <scope>NUCLEOTIDE SEQUENCE [LARGE SCALE GENOMIC DNA]</scope>
    <source>
        <strain evidence="13">cv. Da-Ae</strain>
        <tissue evidence="12">Seedling</tissue>
    </source>
</reference>
<dbReference type="PROSITE" id="PS01361">
    <property type="entry name" value="ZF_DOF_1"/>
    <property type="match status" value="2"/>
</dbReference>
<dbReference type="Proteomes" id="UP000824890">
    <property type="component" value="Unassembled WGS sequence"/>
</dbReference>
<dbReference type="InterPro" id="IPR003851">
    <property type="entry name" value="Znf_Dof"/>
</dbReference>
<keyword evidence="2 8" id="KW-0863">Zinc-finger</keyword>
<keyword evidence="7 8" id="KW-0539">Nucleus</keyword>
<name>A0ABQ8BAC1_BRANA</name>
<keyword evidence="4 9" id="KW-0805">Transcription regulation</keyword>
<evidence type="ECO:0000256" key="1">
    <source>
        <dbReference type="ARBA" id="ARBA00022723"/>
    </source>
</evidence>
<evidence type="ECO:0000256" key="6">
    <source>
        <dbReference type="ARBA" id="ARBA00023163"/>
    </source>
</evidence>
<dbReference type="PANTHER" id="PTHR31992:SF363">
    <property type="entry name" value="DOF ZINC FINGER PROTEIN"/>
    <property type="match status" value="1"/>
</dbReference>
<dbReference type="PROSITE" id="PS50884">
    <property type="entry name" value="ZF_DOF_2"/>
    <property type="match status" value="2"/>
</dbReference>
<dbReference type="EMBL" id="JAGKQM010000011">
    <property type="protein sequence ID" value="KAH0901767.1"/>
    <property type="molecule type" value="Genomic_DNA"/>
</dbReference>